<organism evidence="3 4">
    <name type="scientific">Rhodococcoides kyotonense</name>
    <dbReference type="NCBI Taxonomy" id="398843"/>
    <lineage>
        <taxon>Bacteria</taxon>
        <taxon>Bacillati</taxon>
        <taxon>Actinomycetota</taxon>
        <taxon>Actinomycetes</taxon>
        <taxon>Mycobacteriales</taxon>
        <taxon>Nocardiaceae</taxon>
        <taxon>Rhodococcoides</taxon>
    </lineage>
</organism>
<evidence type="ECO:0000256" key="1">
    <source>
        <dbReference type="SAM" id="MobiDB-lite"/>
    </source>
</evidence>
<proteinExistence type="predicted"/>
<dbReference type="Proteomes" id="UP000077519">
    <property type="component" value="Unassembled WGS sequence"/>
</dbReference>
<evidence type="ECO:0000259" key="2">
    <source>
        <dbReference type="Pfam" id="PF05305"/>
    </source>
</evidence>
<feature type="region of interest" description="Disordered" evidence="1">
    <location>
        <begin position="15"/>
        <end position="53"/>
    </location>
</feature>
<dbReference type="Pfam" id="PF05305">
    <property type="entry name" value="DUF732"/>
    <property type="match status" value="1"/>
</dbReference>
<sequence>MAVCAVGAVVAGCSAPDRSADAAPSASARVEATETTAASPSTPPERTPSDPADFGRLFDRYVASGVPVVDWARSVCQAFDRGESTSSVETSLAGYLENYPPPGDSASWVPADSQFLVDNSVTLYCPEHLTLIDN</sequence>
<feature type="domain" description="DUF732" evidence="2">
    <location>
        <begin position="68"/>
        <end position="127"/>
    </location>
</feature>
<dbReference type="InterPro" id="IPR007969">
    <property type="entry name" value="DUF732"/>
</dbReference>
<comment type="caution">
    <text evidence="3">The sequence shown here is derived from an EMBL/GenBank/DDBJ whole genome shotgun (WGS) entry which is preliminary data.</text>
</comment>
<gene>
    <name evidence="3" type="ORF">A3K89_03325</name>
</gene>
<accession>A0A177YFU4</accession>
<keyword evidence="4" id="KW-1185">Reference proteome</keyword>
<reference evidence="3 4" key="1">
    <citation type="submission" date="2016-03" db="EMBL/GenBank/DDBJ databases">
        <title>Genome sequence of Rhodococcus kyotonensis KB10.</title>
        <authorList>
            <person name="Jeong H."/>
            <person name="Hong C.E."/>
            <person name="Jo S.H."/>
            <person name="Park J.M."/>
        </authorList>
    </citation>
    <scope>NUCLEOTIDE SEQUENCE [LARGE SCALE GENOMIC DNA]</scope>
    <source>
        <strain evidence="3 4">KB10</strain>
    </source>
</reference>
<protein>
    <recommendedName>
        <fullName evidence="2">DUF732 domain-containing protein</fullName>
    </recommendedName>
</protein>
<dbReference type="AlphaFoldDB" id="A0A177YFU4"/>
<evidence type="ECO:0000313" key="3">
    <source>
        <dbReference type="EMBL" id="OAK54424.1"/>
    </source>
</evidence>
<name>A0A177YFU4_9NOCA</name>
<dbReference type="EMBL" id="LVHI01000012">
    <property type="protein sequence ID" value="OAK54424.1"/>
    <property type="molecule type" value="Genomic_DNA"/>
</dbReference>
<feature type="compositionally biased region" description="Low complexity" evidence="1">
    <location>
        <begin position="15"/>
        <end position="40"/>
    </location>
</feature>
<evidence type="ECO:0000313" key="4">
    <source>
        <dbReference type="Proteomes" id="UP000077519"/>
    </source>
</evidence>